<feature type="region of interest" description="Disordered" evidence="1">
    <location>
        <begin position="88"/>
        <end position="112"/>
    </location>
</feature>
<sequence>MFLIFFAMEFFDQTQLVPFVSLFEVLDKAFSTLQVENMKAVPHEDTEYNDDYSVDPLADPRLDKMDLFNMVDTKHRDAIMSAQASFDYAPSPDVEDSGVSNSEAPSASGPGE</sequence>
<dbReference type="EMBL" id="MZ089794">
    <property type="protein sequence ID" value="QXN75238.1"/>
    <property type="molecule type" value="Genomic_DNA"/>
</dbReference>
<name>A0A8F5MLP4_9VIRU</name>
<organism evidence="2">
    <name type="scientific">Microvirus mar48</name>
    <dbReference type="NCBI Taxonomy" id="2851183"/>
    <lineage>
        <taxon>Viruses</taxon>
        <taxon>Monodnaviria</taxon>
        <taxon>Sangervirae</taxon>
        <taxon>Phixviricota</taxon>
        <taxon>Malgrandaviricetes</taxon>
        <taxon>Petitvirales</taxon>
        <taxon>Microviridae</taxon>
    </lineage>
</organism>
<proteinExistence type="predicted"/>
<reference evidence="2" key="1">
    <citation type="submission" date="2021-04" db="EMBL/GenBank/DDBJ databases">
        <title>Genomes of microviruses identified in yellow-bellied marmot fecal samples.</title>
        <authorList>
            <person name="Varsani A."/>
            <person name="Kraberger S."/>
            <person name="Chatterjee A."/>
            <person name="Richet C."/>
            <person name="Fontenele R.S."/>
            <person name="Schmidlin K."/>
            <person name="Blumstein D.T."/>
        </authorList>
    </citation>
    <scope>NUCLEOTIDE SEQUENCE</scope>
    <source>
        <strain evidence="2">Mar48</strain>
    </source>
</reference>
<evidence type="ECO:0000256" key="1">
    <source>
        <dbReference type="SAM" id="MobiDB-lite"/>
    </source>
</evidence>
<evidence type="ECO:0000313" key="2">
    <source>
        <dbReference type="EMBL" id="QXN75238.1"/>
    </source>
</evidence>
<accession>A0A8F5MLP4</accession>
<protein>
    <submittedName>
        <fullName evidence="2">Uncharacterized protein</fullName>
    </submittedName>
</protein>